<protein>
    <submittedName>
        <fullName evidence="1">Uncharacterized protein</fullName>
    </submittedName>
</protein>
<keyword evidence="2" id="KW-1185">Reference proteome</keyword>
<dbReference type="Proteomes" id="UP000436006">
    <property type="component" value="Unassembled WGS sequence"/>
</dbReference>
<organism evidence="1 2">
    <name type="scientific">Spirosoma arboris</name>
    <dbReference type="NCBI Taxonomy" id="2682092"/>
    <lineage>
        <taxon>Bacteria</taxon>
        <taxon>Pseudomonadati</taxon>
        <taxon>Bacteroidota</taxon>
        <taxon>Cytophagia</taxon>
        <taxon>Cytophagales</taxon>
        <taxon>Cytophagaceae</taxon>
        <taxon>Spirosoma</taxon>
    </lineage>
</organism>
<comment type="caution">
    <text evidence="1">The sequence shown here is derived from an EMBL/GenBank/DDBJ whole genome shotgun (WGS) entry which is preliminary data.</text>
</comment>
<accession>A0A7K1S835</accession>
<name>A0A7K1S835_9BACT</name>
<dbReference type="AlphaFoldDB" id="A0A7K1S835"/>
<gene>
    <name evidence="1" type="ORF">GO755_08160</name>
</gene>
<proteinExistence type="predicted"/>
<evidence type="ECO:0000313" key="1">
    <source>
        <dbReference type="EMBL" id="MVM30002.1"/>
    </source>
</evidence>
<dbReference type="RefSeq" id="WP_157584262.1">
    <property type="nucleotide sequence ID" value="NZ_WPIN01000003.1"/>
</dbReference>
<sequence length="196" mass="23178">MTLVTAKASMRADSTIQKQYLTQLQTIGRSFSRPFRQQYVQNYSLPESKFLAKIDSARALLDGVLNQYRSQLDAAFVQQQEAEIHYYFDRLLADYPTNYAIYTGHTYPSHPLITKRLEKNLPDFNRIDLLANSDFTDYVRAFFSFQIDHELNKPSYNNTDNQELQAVWKLIPNYVTNPTCREFWYYNYLVNHIENK</sequence>
<reference evidence="1 2" key="1">
    <citation type="submission" date="2019-12" db="EMBL/GenBank/DDBJ databases">
        <title>Spirosoma sp. HMF4905 genome sequencing and assembly.</title>
        <authorList>
            <person name="Kang H."/>
            <person name="Cha I."/>
            <person name="Kim H."/>
            <person name="Joh K."/>
        </authorList>
    </citation>
    <scope>NUCLEOTIDE SEQUENCE [LARGE SCALE GENOMIC DNA]</scope>
    <source>
        <strain evidence="1 2">HMF4905</strain>
    </source>
</reference>
<evidence type="ECO:0000313" key="2">
    <source>
        <dbReference type="Proteomes" id="UP000436006"/>
    </source>
</evidence>
<dbReference type="EMBL" id="WPIN01000003">
    <property type="protein sequence ID" value="MVM30002.1"/>
    <property type="molecule type" value="Genomic_DNA"/>
</dbReference>